<reference evidence="1" key="2">
    <citation type="submission" date="2015-04" db="UniProtKB">
        <authorList>
            <consortium name="EnsemblPlants"/>
        </authorList>
    </citation>
    <scope>IDENTIFICATION</scope>
</reference>
<reference evidence="1" key="3">
    <citation type="submission" date="2018-05" db="EMBL/GenBank/DDBJ databases">
        <title>OgluRS3 (Oryza glumaepatula Reference Sequence Version 3).</title>
        <authorList>
            <person name="Zhang J."/>
            <person name="Kudrna D."/>
            <person name="Lee S."/>
            <person name="Talag J."/>
            <person name="Welchert J."/>
            <person name="Wing R.A."/>
        </authorList>
    </citation>
    <scope>NUCLEOTIDE SEQUENCE [LARGE SCALE GENOMIC DNA]</scope>
</reference>
<dbReference type="Gramene" id="OGLUM01G33570.1">
    <property type="protein sequence ID" value="OGLUM01G33570.1"/>
    <property type="gene ID" value="OGLUM01G33570"/>
</dbReference>
<protein>
    <submittedName>
        <fullName evidence="1">Uncharacterized protein</fullName>
    </submittedName>
</protein>
<sequence length="58" mass="6600">MGVAEPLLARHRPPRRRLLLLSRCHSSRCRLQLRHRARPWPLLAALQIAGGVLGNETK</sequence>
<dbReference type="Proteomes" id="UP000026961">
    <property type="component" value="Chromosome 1"/>
</dbReference>
<dbReference type="EnsemblPlants" id="OGLUM01G33570.1">
    <property type="protein sequence ID" value="OGLUM01G33570.1"/>
    <property type="gene ID" value="OGLUM01G33570"/>
</dbReference>
<dbReference type="AlphaFoldDB" id="A0A0D9YEF4"/>
<organism evidence="1">
    <name type="scientific">Oryza glumipatula</name>
    <dbReference type="NCBI Taxonomy" id="40148"/>
    <lineage>
        <taxon>Eukaryota</taxon>
        <taxon>Viridiplantae</taxon>
        <taxon>Streptophyta</taxon>
        <taxon>Embryophyta</taxon>
        <taxon>Tracheophyta</taxon>
        <taxon>Spermatophyta</taxon>
        <taxon>Magnoliopsida</taxon>
        <taxon>Liliopsida</taxon>
        <taxon>Poales</taxon>
        <taxon>Poaceae</taxon>
        <taxon>BOP clade</taxon>
        <taxon>Oryzoideae</taxon>
        <taxon>Oryzeae</taxon>
        <taxon>Oryzinae</taxon>
        <taxon>Oryza</taxon>
    </lineage>
</organism>
<reference evidence="1" key="1">
    <citation type="submission" date="2013-08" db="EMBL/GenBank/DDBJ databases">
        <title>Oryza genome evolution.</title>
        <authorList>
            <person name="Wing R.A."/>
            <person name="Panaud O."/>
            <person name="Oliveira A.C."/>
        </authorList>
    </citation>
    <scope>NUCLEOTIDE SEQUENCE</scope>
</reference>
<accession>A0A0D9YEF4</accession>
<name>A0A0D9YEF4_9ORYZ</name>
<evidence type="ECO:0000313" key="1">
    <source>
        <dbReference type="EnsemblPlants" id="OGLUM01G33570.1"/>
    </source>
</evidence>
<evidence type="ECO:0000313" key="2">
    <source>
        <dbReference type="Proteomes" id="UP000026961"/>
    </source>
</evidence>
<dbReference type="HOGENOM" id="CLU_2982291_0_0_1"/>
<proteinExistence type="predicted"/>
<keyword evidence="2" id="KW-1185">Reference proteome</keyword>